<evidence type="ECO:0000313" key="3">
    <source>
        <dbReference type="Proteomes" id="UP000178943"/>
    </source>
</evidence>
<evidence type="ECO:0000313" key="2">
    <source>
        <dbReference type="EMBL" id="OGF67285.1"/>
    </source>
</evidence>
<comment type="caution">
    <text evidence="2">The sequence shown here is derived from an EMBL/GenBank/DDBJ whole genome shotgun (WGS) entry which is preliminary data.</text>
</comment>
<reference evidence="2 3" key="1">
    <citation type="journal article" date="2016" name="Nat. Commun.">
        <title>Thousands of microbial genomes shed light on interconnected biogeochemical processes in an aquifer system.</title>
        <authorList>
            <person name="Anantharaman K."/>
            <person name="Brown C.T."/>
            <person name="Hug L.A."/>
            <person name="Sharon I."/>
            <person name="Castelle C.J."/>
            <person name="Probst A.J."/>
            <person name="Thomas B.C."/>
            <person name="Singh A."/>
            <person name="Wilkins M.J."/>
            <person name="Karaoz U."/>
            <person name="Brodie E.L."/>
            <person name="Williams K.H."/>
            <person name="Hubbard S.S."/>
            <person name="Banfield J.F."/>
        </authorList>
    </citation>
    <scope>NUCLEOTIDE SEQUENCE [LARGE SCALE GENOMIC DNA]</scope>
</reference>
<dbReference type="EMBL" id="MFGW01000063">
    <property type="protein sequence ID" value="OGF67285.1"/>
    <property type="molecule type" value="Genomic_DNA"/>
</dbReference>
<evidence type="ECO:0000256" key="1">
    <source>
        <dbReference type="SAM" id="Phobius"/>
    </source>
</evidence>
<organism evidence="2 3">
    <name type="scientific">Candidatus Fischerbacteria bacterium RBG_13_37_8</name>
    <dbReference type="NCBI Taxonomy" id="1817863"/>
    <lineage>
        <taxon>Bacteria</taxon>
        <taxon>Candidatus Fischeribacteriota</taxon>
    </lineage>
</organism>
<accession>A0A1F5VV66</accession>
<name>A0A1F5VV66_9BACT</name>
<sequence length="110" mass="12256">MPAHLQSQINSSNYVISIITHNGKHGKWVDKEIAFGSQKNKQILFLADADITINQRYQVIRIDRSDPFKTLVSVSEKIQRAISDKAAENLIEGLAIGAIILLILSSIKDK</sequence>
<keyword evidence="1" id="KW-0812">Transmembrane</keyword>
<keyword evidence="1" id="KW-1133">Transmembrane helix</keyword>
<protein>
    <recommendedName>
        <fullName evidence="4">Thoeris protein ThsB TIR-like domain-containing protein</fullName>
    </recommendedName>
</protein>
<gene>
    <name evidence="2" type="ORF">A2Y62_03275</name>
</gene>
<proteinExistence type="predicted"/>
<keyword evidence="1" id="KW-0472">Membrane</keyword>
<evidence type="ECO:0008006" key="4">
    <source>
        <dbReference type="Google" id="ProtNLM"/>
    </source>
</evidence>
<dbReference type="Proteomes" id="UP000178943">
    <property type="component" value="Unassembled WGS sequence"/>
</dbReference>
<dbReference type="AlphaFoldDB" id="A0A1F5VV66"/>
<feature type="transmembrane region" description="Helical" evidence="1">
    <location>
        <begin position="90"/>
        <end position="107"/>
    </location>
</feature>